<dbReference type="Gramene" id="TVU11113">
    <property type="protein sequence ID" value="TVU11113"/>
    <property type="gene ID" value="EJB05_44677"/>
</dbReference>
<organism evidence="5 6">
    <name type="scientific">Eragrostis curvula</name>
    <name type="common">weeping love grass</name>
    <dbReference type="NCBI Taxonomy" id="38414"/>
    <lineage>
        <taxon>Eukaryota</taxon>
        <taxon>Viridiplantae</taxon>
        <taxon>Streptophyta</taxon>
        <taxon>Embryophyta</taxon>
        <taxon>Tracheophyta</taxon>
        <taxon>Spermatophyta</taxon>
        <taxon>Magnoliopsida</taxon>
        <taxon>Liliopsida</taxon>
        <taxon>Poales</taxon>
        <taxon>Poaceae</taxon>
        <taxon>PACMAD clade</taxon>
        <taxon>Chloridoideae</taxon>
        <taxon>Eragrostideae</taxon>
        <taxon>Eragrostidinae</taxon>
        <taxon>Eragrostis</taxon>
    </lineage>
</organism>
<dbReference type="InterPro" id="IPR050481">
    <property type="entry name" value="UDP-glycosyltransf_plant"/>
</dbReference>
<keyword evidence="3" id="KW-0328">Glycosyltransferase</keyword>
<dbReference type="Gene3D" id="3.40.50.2000">
    <property type="entry name" value="Glycogen Phosphorylase B"/>
    <property type="match status" value="2"/>
</dbReference>
<evidence type="ECO:0000256" key="1">
    <source>
        <dbReference type="ARBA" id="ARBA00009995"/>
    </source>
</evidence>
<protein>
    <recommendedName>
        <fullName evidence="4">Glycosyltransferase</fullName>
        <ecNumber evidence="4">2.4.1.-</ecNumber>
    </recommendedName>
</protein>
<dbReference type="EC" id="2.4.1.-" evidence="4"/>
<accession>A0A5J9TIA5</accession>
<dbReference type="PANTHER" id="PTHR48048:SF39">
    <property type="entry name" value="GLYCOSYLTRANSFERASE"/>
    <property type="match status" value="1"/>
</dbReference>
<sequence length="415" mass="45954">MLQLANVFLSYGYNVTIVLVELPSGLPGFGAGIIHRLTVSNPSISFHVLPQIPDSVGSSGKPPLFLMLELMHRYNDELEAFLLSIPRHGLHSLVTSMFTTHAVEVASKLNVPVYTFFASAAATLASVLRHPEDDLFRAIMDAFKRCTDTDGILINKFESLESRTVQALRDPQCVPGWVLRPIYCVGPLVGLADEGSVERHDCLTWLDAQPERSVVFICFGSRGLLSAEQLREIAIGLDKSGHRFLWTVRKPAGDHDSRSLDTIFPEGFLERTKDRGIVIESWAPQVDVLWHPSTGAFVTHCGWNSTLEAITYGVPMLCWPLYAEQKLNKVLITDAMSVGMEMEGYRAGFIKAKEVETKLKLVMESEVGRELRAQVVARKDEARAALEDGGSSHAAFLQFLTDVNNLAEQEEQLGT</sequence>
<dbReference type="OrthoDB" id="5835829at2759"/>
<keyword evidence="6" id="KW-1185">Reference proteome</keyword>
<dbReference type="InterPro" id="IPR002213">
    <property type="entry name" value="UDP_glucos_trans"/>
</dbReference>
<dbReference type="EMBL" id="RWGY01000039">
    <property type="protein sequence ID" value="TVU11113.1"/>
    <property type="molecule type" value="Genomic_DNA"/>
</dbReference>
<dbReference type="Pfam" id="PF00201">
    <property type="entry name" value="UDPGT"/>
    <property type="match status" value="1"/>
</dbReference>
<evidence type="ECO:0000256" key="3">
    <source>
        <dbReference type="RuleBase" id="RU003718"/>
    </source>
</evidence>
<evidence type="ECO:0000313" key="6">
    <source>
        <dbReference type="Proteomes" id="UP000324897"/>
    </source>
</evidence>
<dbReference type="InterPro" id="IPR035595">
    <property type="entry name" value="UDP_glycos_trans_CS"/>
</dbReference>
<dbReference type="PROSITE" id="PS00375">
    <property type="entry name" value="UDPGT"/>
    <property type="match status" value="1"/>
</dbReference>
<evidence type="ECO:0000256" key="2">
    <source>
        <dbReference type="ARBA" id="ARBA00022679"/>
    </source>
</evidence>
<evidence type="ECO:0000313" key="5">
    <source>
        <dbReference type="EMBL" id="TVU11113.1"/>
    </source>
</evidence>
<comment type="caution">
    <text evidence="5">The sequence shown here is derived from an EMBL/GenBank/DDBJ whole genome shotgun (WGS) entry which is preliminary data.</text>
</comment>
<dbReference type="AlphaFoldDB" id="A0A5J9TIA5"/>
<dbReference type="SUPFAM" id="SSF53756">
    <property type="entry name" value="UDP-Glycosyltransferase/glycogen phosphorylase"/>
    <property type="match status" value="1"/>
</dbReference>
<dbReference type="Proteomes" id="UP000324897">
    <property type="component" value="Chromosome 3"/>
</dbReference>
<gene>
    <name evidence="5" type="ORF">EJB05_44677</name>
</gene>
<name>A0A5J9TIA5_9POAL</name>
<feature type="non-terminal residue" evidence="5">
    <location>
        <position position="1"/>
    </location>
</feature>
<reference evidence="5 6" key="1">
    <citation type="journal article" date="2019" name="Sci. Rep.">
        <title>A high-quality genome of Eragrostis curvula grass provides insights into Poaceae evolution and supports new strategies to enhance forage quality.</title>
        <authorList>
            <person name="Carballo J."/>
            <person name="Santos B.A.C.M."/>
            <person name="Zappacosta D."/>
            <person name="Garbus I."/>
            <person name="Selva J.P."/>
            <person name="Gallo C.A."/>
            <person name="Diaz A."/>
            <person name="Albertini E."/>
            <person name="Caccamo M."/>
            <person name="Echenique V."/>
        </authorList>
    </citation>
    <scope>NUCLEOTIDE SEQUENCE [LARGE SCALE GENOMIC DNA]</scope>
    <source>
        <strain evidence="6">cv. Victoria</strain>
        <tissue evidence="5">Leaf</tissue>
    </source>
</reference>
<dbReference type="GO" id="GO:0035251">
    <property type="term" value="F:UDP-glucosyltransferase activity"/>
    <property type="evidence" value="ECO:0007669"/>
    <property type="project" value="InterPro"/>
</dbReference>
<comment type="similarity">
    <text evidence="1 3">Belongs to the UDP-glycosyltransferase family.</text>
</comment>
<keyword evidence="2 3" id="KW-0808">Transferase</keyword>
<dbReference type="FunFam" id="3.40.50.2000:FF:000020">
    <property type="entry name" value="Glycosyltransferase"/>
    <property type="match status" value="1"/>
</dbReference>
<dbReference type="CDD" id="cd03784">
    <property type="entry name" value="GT1_Gtf-like"/>
    <property type="match status" value="1"/>
</dbReference>
<evidence type="ECO:0000256" key="4">
    <source>
        <dbReference type="RuleBase" id="RU362057"/>
    </source>
</evidence>
<dbReference type="PANTHER" id="PTHR48048">
    <property type="entry name" value="GLYCOSYLTRANSFERASE"/>
    <property type="match status" value="1"/>
</dbReference>
<proteinExistence type="inferred from homology"/>